<dbReference type="EMBL" id="UOEX01000445">
    <property type="protein sequence ID" value="VAW42456.1"/>
    <property type="molecule type" value="Genomic_DNA"/>
</dbReference>
<sequence>MCRKLIKFNLSFSLLIFVGLFIIPLSSHAAGCAITPAPDFLRSFSFSNIPWPEVLKPGSTLIKTLGPARHPAWETAWDRARRQASAGNLKEAAESYRQALTAKPDLKAAAWELANVLHVLGRDNEAIKLLADMGDGGPEYLRTLAALEVNGGHFQLAAEYFISLLKNNPADQQSLAGAAFALLKAGDSGAALPYLKKLFKLSPDSPGLRRALACLTYEHGDYKTAARLFISLSGAADTPWRILRYTALSLEHSDKGRAVSYWRRLLARRPGDMEAQRYLAAYYEALGQVDKALPHLLALRRRYPRDHNLLKRLGKCYLGLKDLRKALKCLVLYRHLVPADLESARLVVQLQAALGNKDETLKALRDYIAIEPRPDRGKLKQAAELYGEKGLYSQALDIWRRLLGMSPDDPEILRAMANNFLAIGHNEEALKIWKHLARVSPHVIDVYRPMARLLRRMGRRQELTEVLEAIYEIAPADENVKLQLAAIYIGSGRDEKAVPIIESLRRQGCKRPEFYYWQGRLAESGRRLSAALKDYDRLLHSSFKRLEILGRAIRIAGELGRLDEVGRYLTLRRALKRPISEALALDIAGAFANCEAWQEAIDSYEHIINETAGKKDWPQITQVRARLTAGAALGLAAVWRHNKRLYEAGQALRMGLFVSGAGDLLVPRLFDLALLEGRPREAGRWLTLLHNGKGIAPWDFNLLKARLLLAGGEENQARRLALRLEDELQGGAAGENRNRRRPGRYLALADFWVRLAPGRAAGLCKAVLAREPANPRARVILLSLGRLTISALIREIRRLPTADMLVYARLARQYDQPALASLAAAAAEIREPDSLTAKVISAWALIREQRYRAGAAAWEA</sequence>
<evidence type="ECO:0008006" key="4">
    <source>
        <dbReference type="Google" id="ProtNLM"/>
    </source>
</evidence>
<dbReference type="Pfam" id="PF13432">
    <property type="entry name" value="TPR_16"/>
    <property type="match status" value="1"/>
</dbReference>
<gene>
    <name evidence="3" type="ORF">MNBD_DELTA03-733</name>
</gene>
<keyword evidence="2" id="KW-0802">TPR repeat</keyword>
<name>A0A3B0WD20_9ZZZZ</name>
<dbReference type="SMART" id="SM00028">
    <property type="entry name" value="TPR"/>
    <property type="match status" value="7"/>
</dbReference>
<dbReference type="InterPro" id="IPR011990">
    <property type="entry name" value="TPR-like_helical_dom_sf"/>
</dbReference>
<dbReference type="Pfam" id="PF13428">
    <property type="entry name" value="TPR_14"/>
    <property type="match status" value="1"/>
</dbReference>
<dbReference type="InterPro" id="IPR051012">
    <property type="entry name" value="CellSynth/LPSAsmb/PSIAsmb"/>
</dbReference>
<keyword evidence="1" id="KW-0677">Repeat</keyword>
<organism evidence="3">
    <name type="scientific">hydrothermal vent metagenome</name>
    <dbReference type="NCBI Taxonomy" id="652676"/>
    <lineage>
        <taxon>unclassified sequences</taxon>
        <taxon>metagenomes</taxon>
        <taxon>ecological metagenomes</taxon>
    </lineage>
</organism>
<reference evidence="3" key="1">
    <citation type="submission" date="2018-06" db="EMBL/GenBank/DDBJ databases">
        <authorList>
            <person name="Zhirakovskaya E."/>
        </authorList>
    </citation>
    <scope>NUCLEOTIDE SEQUENCE</scope>
</reference>
<dbReference type="Gene3D" id="1.25.40.10">
    <property type="entry name" value="Tetratricopeptide repeat domain"/>
    <property type="match status" value="3"/>
</dbReference>
<evidence type="ECO:0000256" key="1">
    <source>
        <dbReference type="ARBA" id="ARBA00022737"/>
    </source>
</evidence>
<dbReference type="AlphaFoldDB" id="A0A3B0WD20"/>
<feature type="non-terminal residue" evidence="3">
    <location>
        <position position="860"/>
    </location>
</feature>
<proteinExistence type="predicted"/>
<evidence type="ECO:0000256" key="2">
    <source>
        <dbReference type="ARBA" id="ARBA00022803"/>
    </source>
</evidence>
<dbReference type="InterPro" id="IPR019734">
    <property type="entry name" value="TPR_rpt"/>
</dbReference>
<protein>
    <recommendedName>
        <fullName evidence="4">Tetratricopeptide repeat protein</fullName>
    </recommendedName>
</protein>
<dbReference type="PANTHER" id="PTHR45586:SF1">
    <property type="entry name" value="LIPOPOLYSACCHARIDE ASSEMBLY PROTEIN B"/>
    <property type="match status" value="1"/>
</dbReference>
<accession>A0A3B0WD20</accession>
<dbReference type="PANTHER" id="PTHR45586">
    <property type="entry name" value="TPR REPEAT-CONTAINING PROTEIN PA4667"/>
    <property type="match status" value="1"/>
</dbReference>
<evidence type="ECO:0000313" key="3">
    <source>
        <dbReference type="EMBL" id="VAW42456.1"/>
    </source>
</evidence>
<dbReference type="SUPFAM" id="SSF48452">
    <property type="entry name" value="TPR-like"/>
    <property type="match status" value="3"/>
</dbReference>
<dbReference type="Pfam" id="PF14559">
    <property type="entry name" value="TPR_19"/>
    <property type="match status" value="1"/>
</dbReference>